<dbReference type="STRING" id="129140.ALO44_00528"/>
<evidence type="ECO:0000313" key="3">
    <source>
        <dbReference type="EMBL" id="KPY89068.1"/>
    </source>
</evidence>
<protein>
    <submittedName>
        <fullName evidence="3">Cointegrate resolution protein T</fullName>
    </submittedName>
</protein>
<feature type="region of interest" description="Disordered" evidence="1">
    <location>
        <begin position="337"/>
        <end position="375"/>
    </location>
</feature>
<dbReference type="EMBL" id="LJRM01000029">
    <property type="protein sequence ID" value="KPY89068.1"/>
    <property type="molecule type" value="Genomic_DNA"/>
</dbReference>
<comment type="caution">
    <text evidence="3">The sequence shown here is derived from an EMBL/GenBank/DDBJ whole genome shotgun (WGS) entry which is preliminary data.</text>
</comment>
<evidence type="ECO:0000313" key="4">
    <source>
        <dbReference type="Proteomes" id="UP000050474"/>
    </source>
</evidence>
<feature type="compositionally biased region" description="Polar residues" evidence="1">
    <location>
        <begin position="347"/>
        <end position="361"/>
    </location>
</feature>
<feature type="compositionally biased region" description="Basic residues" evidence="1">
    <location>
        <begin position="366"/>
        <end position="375"/>
    </location>
</feature>
<organism evidence="3 4">
    <name type="scientific">Pseudomonas syringae pv. tagetis</name>
    <dbReference type="NCBI Taxonomy" id="129140"/>
    <lineage>
        <taxon>Bacteria</taxon>
        <taxon>Pseudomonadati</taxon>
        <taxon>Pseudomonadota</taxon>
        <taxon>Gammaproteobacteria</taxon>
        <taxon>Pseudomonadales</taxon>
        <taxon>Pseudomonadaceae</taxon>
        <taxon>Pseudomonas</taxon>
    </lineage>
</organism>
<evidence type="ECO:0000256" key="1">
    <source>
        <dbReference type="SAM" id="MobiDB-lite"/>
    </source>
</evidence>
<dbReference type="Proteomes" id="UP000050474">
    <property type="component" value="Unassembled WGS sequence"/>
</dbReference>
<feature type="region of interest" description="Disordered" evidence="1">
    <location>
        <begin position="196"/>
        <end position="229"/>
    </location>
</feature>
<gene>
    <name evidence="3" type="ORF">ALO44_00528</name>
</gene>
<dbReference type="Pfam" id="PF11740">
    <property type="entry name" value="KfrA_N"/>
    <property type="match status" value="1"/>
</dbReference>
<name>A0A0Q0BBD1_9PSED</name>
<reference evidence="3 4" key="1">
    <citation type="submission" date="2015-09" db="EMBL/GenBank/DDBJ databases">
        <title>Genome announcement of multiple Pseudomonas syringae strains.</title>
        <authorList>
            <person name="Thakur S."/>
            <person name="Wang P.W."/>
            <person name="Gong Y."/>
            <person name="Weir B.S."/>
            <person name="Guttman D.S."/>
        </authorList>
    </citation>
    <scope>NUCLEOTIDE SEQUENCE [LARGE SCALE GENOMIC DNA]</scope>
    <source>
        <strain evidence="3 4">ICMP4091</strain>
    </source>
</reference>
<dbReference type="InterPro" id="IPR021104">
    <property type="entry name" value="KfrA_DNA-bd_N"/>
</dbReference>
<dbReference type="AlphaFoldDB" id="A0A0Q0BBD1"/>
<evidence type="ECO:0000259" key="2">
    <source>
        <dbReference type="Pfam" id="PF11740"/>
    </source>
</evidence>
<dbReference type="PATRIC" id="fig|129140.3.peg.695"/>
<feature type="domain" description="KfrA N-terminal DNA-binding" evidence="2">
    <location>
        <begin position="25"/>
        <end position="160"/>
    </location>
</feature>
<sequence length="375" mass="41312">MNVISLDVIPYEIVGADMARGGINKAVVQKARHALLVRGINPTIDKVRAELGNTGSNTTISRYLRELESVEPSAESTGKRLGDQLTSMVESLLNQLLEEGAQVADRARAEFGIEQATSQALVADLQAELASSQRDVATQREALVAQTAELQTSQSSLQAELTRNAGIAQRCGDLEVLVAEKDKQIQSLEEKHVHARGALEHYRDSVKEQREQDQRRHESQLHEAQVEQRKLRESLAVKQDESTRLNRDNERLLGESRQQVKILHSQSDQIQTLNAQVQALTLAEARAGAIIEHHKTNASELGNELKALHISAAQSAAREADLAKLVADLKIQLEQCVDTQPDREEPPSQTKPPVSVNQDTPTPKGAHPKRKGKEL</sequence>
<accession>A0A0Q0BBD1</accession>
<proteinExistence type="predicted"/>